<dbReference type="Proteomes" id="UP000235145">
    <property type="component" value="Unassembled WGS sequence"/>
</dbReference>
<accession>A0A9R1XV33</accession>
<reference evidence="1 2" key="1">
    <citation type="journal article" date="2017" name="Nat. Commun.">
        <title>Genome assembly with in vitro proximity ligation data and whole-genome triplication in lettuce.</title>
        <authorList>
            <person name="Reyes-Chin-Wo S."/>
            <person name="Wang Z."/>
            <person name="Yang X."/>
            <person name="Kozik A."/>
            <person name="Arikit S."/>
            <person name="Song C."/>
            <person name="Xia L."/>
            <person name="Froenicke L."/>
            <person name="Lavelle D.O."/>
            <person name="Truco M.J."/>
            <person name="Xia R."/>
            <person name="Zhu S."/>
            <person name="Xu C."/>
            <person name="Xu H."/>
            <person name="Xu X."/>
            <person name="Cox K."/>
            <person name="Korf I."/>
            <person name="Meyers B.C."/>
            <person name="Michelmore R.W."/>
        </authorList>
    </citation>
    <scope>NUCLEOTIDE SEQUENCE [LARGE SCALE GENOMIC DNA]</scope>
    <source>
        <strain evidence="2">cv. Salinas</strain>
        <tissue evidence="1">Seedlings</tissue>
    </source>
</reference>
<proteinExistence type="predicted"/>
<dbReference type="AlphaFoldDB" id="A0A9R1XV33"/>
<evidence type="ECO:0000313" key="1">
    <source>
        <dbReference type="EMBL" id="KAJ0220307.1"/>
    </source>
</evidence>
<evidence type="ECO:0000313" key="2">
    <source>
        <dbReference type="Proteomes" id="UP000235145"/>
    </source>
</evidence>
<name>A0A9R1XV33_LACSA</name>
<sequence>MPMYEKLQRWDDALKAYTAKYAQATSQRLILDATLVYLFQIPNSLDGEKGHKNYRNRGSILVLKKYERQDSTLLSWNLMQMVHIPCHSMHVARDGFTILHPGCYHGGDDLRSLLTSTLMVVVHQILVHLKSIVVLIGLLELGCHSGQHDACHFGSISFMGLIFSDLLRRNRQLGYLKLLV</sequence>
<dbReference type="EMBL" id="NBSK02000002">
    <property type="protein sequence ID" value="KAJ0220307.1"/>
    <property type="molecule type" value="Genomic_DNA"/>
</dbReference>
<keyword evidence="2" id="KW-1185">Reference proteome</keyword>
<organism evidence="1 2">
    <name type="scientific">Lactuca sativa</name>
    <name type="common">Garden lettuce</name>
    <dbReference type="NCBI Taxonomy" id="4236"/>
    <lineage>
        <taxon>Eukaryota</taxon>
        <taxon>Viridiplantae</taxon>
        <taxon>Streptophyta</taxon>
        <taxon>Embryophyta</taxon>
        <taxon>Tracheophyta</taxon>
        <taxon>Spermatophyta</taxon>
        <taxon>Magnoliopsida</taxon>
        <taxon>eudicotyledons</taxon>
        <taxon>Gunneridae</taxon>
        <taxon>Pentapetalae</taxon>
        <taxon>asterids</taxon>
        <taxon>campanulids</taxon>
        <taxon>Asterales</taxon>
        <taxon>Asteraceae</taxon>
        <taxon>Cichorioideae</taxon>
        <taxon>Cichorieae</taxon>
        <taxon>Lactucinae</taxon>
        <taxon>Lactuca</taxon>
    </lineage>
</organism>
<comment type="caution">
    <text evidence="1">The sequence shown here is derived from an EMBL/GenBank/DDBJ whole genome shotgun (WGS) entry which is preliminary data.</text>
</comment>
<gene>
    <name evidence="1" type="ORF">LSAT_V11C200055680</name>
</gene>
<protein>
    <submittedName>
        <fullName evidence="1">Uncharacterized protein</fullName>
    </submittedName>
</protein>